<feature type="coiled-coil region" evidence="1">
    <location>
        <begin position="264"/>
        <end position="291"/>
    </location>
</feature>
<reference evidence="3 4" key="1">
    <citation type="submission" date="2020-04" db="EMBL/GenBank/DDBJ databases">
        <title>Flammeovirga sp. SR4, a novel species isolated from seawater.</title>
        <authorList>
            <person name="Wang X."/>
        </authorList>
    </citation>
    <scope>NUCLEOTIDE SEQUENCE [LARGE SCALE GENOMIC DNA]</scope>
    <source>
        <strain evidence="3 4">ATCC 23126</strain>
    </source>
</reference>
<evidence type="ECO:0000313" key="4">
    <source>
        <dbReference type="Proteomes" id="UP000576082"/>
    </source>
</evidence>
<sequence length="293" mass="34196">MQPIDKIKKWKRQHRFILTGMILSTFAIILLQLSYTSVLKGPYGFVASIVLLISLYAFVIYPLHKLKWFLWAFKNENDKGELLRLATDAKIVHAYNSNFLYASKKEKEIIKKYYAQAKEGKLSDQESNTTFEETIFYNDKGIILEKSTLAFTIPVVLFIIFLYLGISKEFDSISDYVKNLTPIIALLSAIYLIRALWHILDTSIKLRINEQGIQIRKNRFHLWKNIKRISVEETRFSNGKNGKVVPMLHLFAQGYEERLDISYLAVSMDELNDLIEQYKKHEGRKVDLEQSEV</sequence>
<dbReference type="RefSeq" id="WP_169655265.1">
    <property type="nucleotide sequence ID" value="NZ_JABANE010000008.1"/>
</dbReference>
<evidence type="ECO:0000256" key="2">
    <source>
        <dbReference type="SAM" id="Phobius"/>
    </source>
</evidence>
<feature type="transmembrane region" description="Helical" evidence="2">
    <location>
        <begin position="41"/>
        <end position="61"/>
    </location>
</feature>
<keyword evidence="1" id="KW-0175">Coiled coil</keyword>
<dbReference type="EMBL" id="JABANE010000008">
    <property type="protein sequence ID" value="NME67136.1"/>
    <property type="molecule type" value="Genomic_DNA"/>
</dbReference>
<name>A0A7X9P054_9BACT</name>
<keyword evidence="2" id="KW-0472">Membrane</keyword>
<evidence type="ECO:0000313" key="3">
    <source>
        <dbReference type="EMBL" id="NME67136.1"/>
    </source>
</evidence>
<feature type="transmembrane region" description="Helical" evidence="2">
    <location>
        <begin position="179"/>
        <end position="197"/>
    </location>
</feature>
<evidence type="ECO:0000256" key="1">
    <source>
        <dbReference type="SAM" id="Coils"/>
    </source>
</evidence>
<comment type="caution">
    <text evidence="3">The sequence shown here is derived from an EMBL/GenBank/DDBJ whole genome shotgun (WGS) entry which is preliminary data.</text>
</comment>
<feature type="transmembrane region" description="Helical" evidence="2">
    <location>
        <begin position="148"/>
        <end position="167"/>
    </location>
</feature>
<protein>
    <submittedName>
        <fullName evidence="3">Uncharacterized protein</fullName>
    </submittedName>
</protein>
<dbReference type="Proteomes" id="UP000576082">
    <property type="component" value="Unassembled WGS sequence"/>
</dbReference>
<gene>
    <name evidence="3" type="ORF">HHU12_04075</name>
</gene>
<keyword evidence="2" id="KW-1133">Transmembrane helix</keyword>
<dbReference type="AlphaFoldDB" id="A0A7X9P054"/>
<keyword evidence="2" id="KW-0812">Transmembrane</keyword>
<accession>A0A7X9P054</accession>
<feature type="transmembrane region" description="Helical" evidence="2">
    <location>
        <begin position="16"/>
        <end position="35"/>
    </location>
</feature>
<proteinExistence type="predicted"/>
<keyword evidence="4" id="KW-1185">Reference proteome</keyword>
<organism evidence="3 4">
    <name type="scientific">Flammeovirga aprica JL-4</name>
    <dbReference type="NCBI Taxonomy" id="694437"/>
    <lineage>
        <taxon>Bacteria</taxon>
        <taxon>Pseudomonadati</taxon>
        <taxon>Bacteroidota</taxon>
        <taxon>Cytophagia</taxon>
        <taxon>Cytophagales</taxon>
        <taxon>Flammeovirgaceae</taxon>
        <taxon>Flammeovirga</taxon>
    </lineage>
</organism>